<name>X1E6F2_9ZZZZ</name>
<dbReference type="AlphaFoldDB" id="X1E6F2"/>
<gene>
    <name evidence="1" type="ORF">S01H4_63228</name>
</gene>
<feature type="non-terminal residue" evidence="1">
    <location>
        <position position="104"/>
    </location>
</feature>
<protein>
    <submittedName>
        <fullName evidence="1">Uncharacterized protein</fullName>
    </submittedName>
</protein>
<proteinExistence type="predicted"/>
<reference evidence="1" key="1">
    <citation type="journal article" date="2014" name="Front. Microbiol.">
        <title>High frequency of phylogenetically diverse reductive dehalogenase-homologous genes in deep subseafloor sedimentary metagenomes.</title>
        <authorList>
            <person name="Kawai M."/>
            <person name="Futagami T."/>
            <person name="Toyoda A."/>
            <person name="Takaki Y."/>
            <person name="Nishi S."/>
            <person name="Hori S."/>
            <person name="Arai W."/>
            <person name="Tsubouchi T."/>
            <person name="Morono Y."/>
            <person name="Uchiyama I."/>
            <person name="Ito T."/>
            <person name="Fujiyama A."/>
            <person name="Inagaki F."/>
            <person name="Takami H."/>
        </authorList>
    </citation>
    <scope>NUCLEOTIDE SEQUENCE</scope>
    <source>
        <strain evidence="1">Expedition CK06-06</strain>
    </source>
</reference>
<sequence>MIKDIIKEIRELGFNGSQSQAYYNINAIRDNYKISTPGFSQVQHTQIPYVKPLSSRKLAKYIGFCLNDIIDPQERKYLQTLLDEMVELRIVRKLVQIFKTMLVR</sequence>
<dbReference type="EMBL" id="BART01037964">
    <property type="protein sequence ID" value="GAH12769.1"/>
    <property type="molecule type" value="Genomic_DNA"/>
</dbReference>
<accession>X1E6F2</accession>
<comment type="caution">
    <text evidence="1">The sequence shown here is derived from an EMBL/GenBank/DDBJ whole genome shotgun (WGS) entry which is preliminary data.</text>
</comment>
<evidence type="ECO:0000313" key="1">
    <source>
        <dbReference type="EMBL" id="GAH12769.1"/>
    </source>
</evidence>
<organism evidence="1">
    <name type="scientific">marine sediment metagenome</name>
    <dbReference type="NCBI Taxonomy" id="412755"/>
    <lineage>
        <taxon>unclassified sequences</taxon>
        <taxon>metagenomes</taxon>
        <taxon>ecological metagenomes</taxon>
    </lineage>
</organism>